<sequence>MPSVEDTLFQLKFTCKQLERSSKKCEKEEKAQQAKVKKALQQKNIEGAKIYAENAIRKKNEGLNYLRLASRVDAVSSKVQSAMMMKQVTKSMDGVVKGLDKAMASMDLEKISATMEKFEGMFEDLDVNTQVLENAMGEATTLSTPQDQVEALIQQVAEENGLEIMSQLEAVQPGTSSLRTQESQRSQGEEDQLSKRLASLRS</sequence>
<dbReference type="PANTHER" id="PTHR10476">
    <property type="entry name" value="CHARGED MULTIVESICULAR BODY PROTEIN"/>
    <property type="match status" value="1"/>
</dbReference>
<dbReference type="AlphaFoldDB" id="A0A3M6V2Q3"/>
<gene>
    <name evidence="3" type="ORF">pdam_00017024</name>
</gene>
<evidence type="ECO:0000256" key="1">
    <source>
        <dbReference type="ARBA" id="ARBA00006190"/>
    </source>
</evidence>
<dbReference type="InterPro" id="IPR005024">
    <property type="entry name" value="Snf7_fam"/>
</dbReference>
<evidence type="ECO:0000313" key="3">
    <source>
        <dbReference type="EMBL" id="RMX60195.1"/>
    </source>
</evidence>
<dbReference type="Gene3D" id="6.10.140.1230">
    <property type="match status" value="1"/>
</dbReference>
<comment type="caution">
    <text evidence="3">The sequence shown here is derived from an EMBL/GenBank/DDBJ whole genome shotgun (WGS) entry which is preliminary data.</text>
</comment>
<dbReference type="Proteomes" id="UP000275408">
    <property type="component" value="Unassembled WGS sequence"/>
</dbReference>
<feature type="region of interest" description="Disordered" evidence="2">
    <location>
        <begin position="171"/>
        <end position="202"/>
    </location>
</feature>
<feature type="compositionally biased region" description="Polar residues" evidence="2">
    <location>
        <begin position="173"/>
        <end position="186"/>
    </location>
</feature>
<name>A0A3M6V2Q3_POCDA</name>
<accession>A0A3M6V2Q3</accession>
<dbReference type="Pfam" id="PF03357">
    <property type="entry name" value="Snf7"/>
    <property type="match status" value="1"/>
</dbReference>
<dbReference type="OrthoDB" id="10266568at2759"/>
<evidence type="ECO:0000256" key="2">
    <source>
        <dbReference type="SAM" id="MobiDB-lite"/>
    </source>
</evidence>
<protein>
    <submittedName>
        <fullName evidence="3">Uncharacterized protein</fullName>
    </submittedName>
</protein>
<evidence type="ECO:0000313" key="4">
    <source>
        <dbReference type="Proteomes" id="UP000275408"/>
    </source>
</evidence>
<reference evidence="3 4" key="1">
    <citation type="journal article" date="2018" name="Sci. Rep.">
        <title>Comparative analysis of the Pocillopora damicornis genome highlights role of immune system in coral evolution.</title>
        <authorList>
            <person name="Cunning R."/>
            <person name="Bay R.A."/>
            <person name="Gillette P."/>
            <person name="Baker A.C."/>
            <person name="Traylor-Knowles N."/>
        </authorList>
    </citation>
    <scope>NUCLEOTIDE SEQUENCE [LARGE SCALE GENOMIC DNA]</scope>
    <source>
        <strain evidence="3">RSMAS</strain>
        <tissue evidence="3">Whole animal</tissue>
    </source>
</reference>
<dbReference type="STRING" id="46731.A0A3M6V2Q3"/>
<proteinExistence type="inferred from homology"/>
<dbReference type="OMA" id="DMIFQLR"/>
<dbReference type="EMBL" id="RCHS01000225">
    <property type="protein sequence ID" value="RMX60195.1"/>
    <property type="molecule type" value="Genomic_DNA"/>
</dbReference>
<dbReference type="GO" id="GO:0007034">
    <property type="term" value="P:vacuolar transport"/>
    <property type="evidence" value="ECO:0007669"/>
    <property type="project" value="InterPro"/>
</dbReference>
<organism evidence="3 4">
    <name type="scientific">Pocillopora damicornis</name>
    <name type="common">Cauliflower coral</name>
    <name type="synonym">Millepora damicornis</name>
    <dbReference type="NCBI Taxonomy" id="46731"/>
    <lineage>
        <taxon>Eukaryota</taxon>
        <taxon>Metazoa</taxon>
        <taxon>Cnidaria</taxon>
        <taxon>Anthozoa</taxon>
        <taxon>Hexacorallia</taxon>
        <taxon>Scleractinia</taxon>
        <taxon>Astrocoeniina</taxon>
        <taxon>Pocilloporidae</taxon>
        <taxon>Pocillopora</taxon>
    </lineage>
</organism>
<keyword evidence="4" id="KW-1185">Reference proteome</keyword>
<comment type="similarity">
    <text evidence="1">Belongs to the SNF7 family.</text>
</comment>